<evidence type="ECO:0000313" key="3">
    <source>
        <dbReference type="EMBL" id="SCB89431.1"/>
    </source>
</evidence>
<dbReference type="PANTHER" id="PTHR43861">
    <property type="entry name" value="TRANS-ACONITATE 2-METHYLTRANSFERASE-RELATED"/>
    <property type="match status" value="1"/>
</dbReference>
<keyword evidence="4" id="KW-1185">Reference proteome</keyword>
<evidence type="ECO:0000256" key="1">
    <source>
        <dbReference type="ARBA" id="ARBA00022679"/>
    </source>
</evidence>
<dbReference type="Proteomes" id="UP000181997">
    <property type="component" value="Unassembled WGS sequence"/>
</dbReference>
<name>A0A0V8HMS2_9BACI</name>
<reference evidence="4" key="1">
    <citation type="submission" date="2016-08" db="EMBL/GenBank/DDBJ databases">
        <authorList>
            <person name="Varghese N."/>
            <person name="Submissions Spin"/>
        </authorList>
    </citation>
    <scope>NUCLEOTIDE SEQUENCE [LARGE SCALE GENOMIC DNA]</scope>
    <source>
        <strain evidence="4">SGD-1123</strain>
    </source>
</reference>
<evidence type="ECO:0000259" key="2">
    <source>
        <dbReference type="Pfam" id="PF13649"/>
    </source>
</evidence>
<protein>
    <submittedName>
        <fullName evidence="3">Methyltransferase domain-containing protein</fullName>
    </submittedName>
</protein>
<organism evidence="3 4">
    <name type="scientific">[Bacillus] enclensis</name>
    <dbReference type="NCBI Taxonomy" id="1402860"/>
    <lineage>
        <taxon>Bacteria</taxon>
        <taxon>Bacillati</taxon>
        <taxon>Bacillota</taxon>
        <taxon>Bacilli</taxon>
        <taxon>Bacillales</taxon>
        <taxon>Bacillaceae</taxon>
        <taxon>Rossellomorea</taxon>
    </lineage>
</organism>
<evidence type="ECO:0000313" key="4">
    <source>
        <dbReference type="Proteomes" id="UP000181997"/>
    </source>
</evidence>
<proteinExistence type="predicted"/>
<dbReference type="InterPro" id="IPR029063">
    <property type="entry name" value="SAM-dependent_MTases_sf"/>
</dbReference>
<dbReference type="AlphaFoldDB" id="A0A0V8HMS2"/>
<dbReference type="Gene3D" id="2.20.25.110">
    <property type="entry name" value="S-adenosyl-L-methionine-dependent methyltransferases"/>
    <property type="match status" value="1"/>
</dbReference>
<feature type="domain" description="Methyltransferase" evidence="2">
    <location>
        <begin position="40"/>
        <end position="135"/>
    </location>
</feature>
<dbReference type="EMBL" id="FMAU01000001">
    <property type="protein sequence ID" value="SCB89431.1"/>
    <property type="molecule type" value="Genomic_DNA"/>
</dbReference>
<dbReference type="GO" id="GO:0032259">
    <property type="term" value="P:methylation"/>
    <property type="evidence" value="ECO:0007669"/>
    <property type="project" value="UniProtKB-KW"/>
</dbReference>
<dbReference type="InterPro" id="IPR041698">
    <property type="entry name" value="Methyltransf_25"/>
</dbReference>
<keyword evidence="3" id="KW-0489">Methyltransferase</keyword>
<accession>A0A0V8HMS2</accession>
<dbReference type="SUPFAM" id="SSF53335">
    <property type="entry name" value="S-adenosyl-L-methionine-dependent methyltransferases"/>
    <property type="match status" value="1"/>
</dbReference>
<dbReference type="GO" id="GO:0008168">
    <property type="term" value="F:methyltransferase activity"/>
    <property type="evidence" value="ECO:0007669"/>
    <property type="project" value="UniProtKB-KW"/>
</dbReference>
<dbReference type="RefSeq" id="WP_058297827.1">
    <property type="nucleotide sequence ID" value="NZ_FMAU01000001.1"/>
</dbReference>
<dbReference type="OrthoDB" id="9811589at2"/>
<dbReference type="Gene3D" id="3.40.50.150">
    <property type="entry name" value="Vaccinia Virus protein VP39"/>
    <property type="match status" value="1"/>
</dbReference>
<dbReference type="CDD" id="cd02440">
    <property type="entry name" value="AdoMet_MTases"/>
    <property type="match status" value="1"/>
</dbReference>
<dbReference type="Pfam" id="PF13649">
    <property type="entry name" value="Methyltransf_25"/>
    <property type="match status" value="1"/>
</dbReference>
<gene>
    <name evidence="3" type="ORF">GA0061094_1223</name>
</gene>
<sequence>MSYERFAYIYDHLMQDVDYDGWLDFVNRQSETYAAEGKDILDIACGTGELSLRLAGNGYSVTGIDLSEDMLVMAQQKAQERNIMLSLFQQDMSRLELQREYGLITIFCDSLNYLGKEEDVIHTFRGVYNHLKKDGLFMFDVHSLYKVSQIFMNQTFTHTDDAVSYIWDCFPGEVPNSVEHELTFFVADEKTGLYERVEELHKQRTYPVLQLTEWLAKEGFEVLDISADFTEQPPSDDSERLFFTCRKK</sequence>
<keyword evidence="1 3" id="KW-0808">Transferase</keyword>